<gene>
    <name evidence="1" type="ORF">AB05_1760</name>
</gene>
<name>A0A836NEF3_ECOLX</name>
<proteinExistence type="predicted"/>
<accession>A0A836NEF3</accession>
<evidence type="ECO:0000313" key="1">
    <source>
        <dbReference type="EMBL" id="KEO32200.1"/>
    </source>
</evidence>
<comment type="caution">
    <text evidence="1">The sequence shown here is derived from an EMBL/GenBank/DDBJ whole genome shotgun (WGS) entry which is preliminary data.</text>
</comment>
<protein>
    <submittedName>
        <fullName evidence="1">Uncharacterized protein</fullName>
    </submittedName>
</protein>
<evidence type="ECO:0000313" key="2">
    <source>
        <dbReference type="Proteomes" id="UP000028038"/>
    </source>
</evidence>
<reference evidence="1 2" key="1">
    <citation type="submission" date="2014-06" db="EMBL/GenBank/DDBJ databases">
        <title>Genetic Variability of E. coli after antibiotic treatment.</title>
        <authorList>
            <person name="Silbergeld E."/>
            <person name="Coles C."/>
            <person name="Seidman J.C."/>
            <person name="You Y."/>
            <person name="George J."/>
            <person name="Nadendla S."/>
            <person name="Daugherty S.C."/>
            <person name="Nagaraj S."/>
            <person name="Ott S."/>
            <person name="Klega K."/>
            <person name="Rasko D."/>
        </authorList>
    </citation>
    <scope>NUCLEOTIDE SEQUENCE [LARGE SCALE GENOMIC DNA]</scope>
    <source>
        <strain evidence="1 2">2-460-02_S1_C1</strain>
    </source>
</reference>
<dbReference type="EMBL" id="JOSS01000029">
    <property type="protein sequence ID" value="KEO32200.1"/>
    <property type="molecule type" value="Genomic_DNA"/>
</dbReference>
<sequence>MININAISLGLYIPGYLLWKFNLSAEVIFLPDFYSEYPAYPRVISHVVYNFLFKPTGEQQ</sequence>
<organism evidence="1 2">
    <name type="scientific">Escherichia coli 2-460-02_S1_C1</name>
    <dbReference type="NCBI Taxonomy" id="1444044"/>
    <lineage>
        <taxon>Bacteria</taxon>
        <taxon>Pseudomonadati</taxon>
        <taxon>Pseudomonadota</taxon>
        <taxon>Gammaproteobacteria</taxon>
        <taxon>Enterobacterales</taxon>
        <taxon>Enterobacteriaceae</taxon>
        <taxon>Escherichia</taxon>
    </lineage>
</organism>
<dbReference type="Proteomes" id="UP000028038">
    <property type="component" value="Unassembled WGS sequence"/>
</dbReference>
<dbReference type="AlphaFoldDB" id="A0A836NEF3"/>